<dbReference type="Gene3D" id="3.30.300.210">
    <property type="entry name" value="Nutrient germinant receptor protein C, domain 3"/>
    <property type="match status" value="1"/>
</dbReference>
<evidence type="ECO:0000256" key="1">
    <source>
        <dbReference type="ARBA" id="ARBA00004635"/>
    </source>
</evidence>
<evidence type="ECO:0000256" key="3">
    <source>
        <dbReference type="ARBA" id="ARBA00022544"/>
    </source>
</evidence>
<keyword evidence="4" id="KW-0732">Signal</keyword>
<dbReference type="EMBL" id="WBOT01000007">
    <property type="protein sequence ID" value="KAB2330656.1"/>
    <property type="molecule type" value="Genomic_DNA"/>
</dbReference>
<evidence type="ECO:0000256" key="6">
    <source>
        <dbReference type="ARBA" id="ARBA00023139"/>
    </source>
</evidence>
<evidence type="ECO:0000256" key="5">
    <source>
        <dbReference type="ARBA" id="ARBA00023136"/>
    </source>
</evidence>
<feature type="domain" description="Spore germination protein N-terminal" evidence="9">
    <location>
        <begin position="43"/>
        <end position="210"/>
    </location>
</feature>
<dbReference type="AlphaFoldDB" id="A0A7V7RJ35"/>
<organism evidence="10 11">
    <name type="scientific">Bacillus mesophilum</name>
    <dbReference type="NCBI Taxonomy" id="1071718"/>
    <lineage>
        <taxon>Bacteria</taxon>
        <taxon>Bacillati</taxon>
        <taxon>Bacillota</taxon>
        <taxon>Bacilli</taxon>
        <taxon>Bacillales</taxon>
        <taxon>Bacillaceae</taxon>
        <taxon>Bacillus</taxon>
    </lineage>
</organism>
<dbReference type="PANTHER" id="PTHR35789:SF1">
    <property type="entry name" value="SPORE GERMINATION PROTEIN B3"/>
    <property type="match status" value="1"/>
</dbReference>
<name>A0A7V7RJ35_9BACI</name>
<accession>A0A7V7RJ35</accession>
<comment type="subcellular location">
    <subcellularLocation>
        <location evidence="1">Membrane</location>
        <topology evidence="1">Lipid-anchor</topology>
    </subcellularLocation>
</comment>
<dbReference type="InterPro" id="IPR057336">
    <property type="entry name" value="GerAC_N"/>
</dbReference>
<dbReference type="InterPro" id="IPR046953">
    <property type="entry name" value="Spore_GerAC-like_C"/>
</dbReference>
<keyword evidence="7" id="KW-0449">Lipoprotein</keyword>
<keyword evidence="5" id="KW-0472">Membrane</keyword>
<gene>
    <name evidence="10" type="ORF">F7732_18595</name>
</gene>
<keyword evidence="3" id="KW-0309">Germination</keyword>
<dbReference type="Proteomes" id="UP000441354">
    <property type="component" value="Unassembled WGS sequence"/>
</dbReference>
<dbReference type="NCBIfam" id="TIGR02887">
    <property type="entry name" value="spore_ger_x_C"/>
    <property type="match status" value="1"/>
</dbReference>
<evidence type="ECO:0000256" key="4">
    <source>
        <dbReference type="ARBA" id="ARBA00022729"/>
    </source>
</evidence>
<protein>
    <submittedName>
        <fullName evidence="10">Ger(X)C family spore germination protein</fullName>
    </submittedName>
</protein>
<keyword evidence="6" id="KW-0564">Palmitate</keyword>
<keyword evidence="11" id="KW-1185">Reference proteome</keyword>
<dbReference type="InterPro" id="IPR008844">
    <property type="entry name" value="Spore_GerAC-like"/>
</dbReference>
<evidence type="ECO:0000256" key="7">
    <source>
        <dbReference type="ARBA" id="ARBA00023288"/>
    </source>
</evidence>
<reference evidence="10 11" key="1">
    <citation type="journal article" date="2014" name="Arch. Microbiol.">
        <title>Bacillus mesophilum sp. nov., strain IITR-54T, a novel 4-chlorobiphenyl dechlorinating bacterium.</title>
        <authorList>
            <person name="Manickam N."/>
            <person name="Singh N.K."/>
            <person name="Bajaj A."/>
            <person name="Kumar R.M."/>
            <person name="Kaur G."/>
            <person name="Kaur N."/>
            <person name="Bala M."/>
            <person name="Kumar A."/>
            <person name="Mayilraj S."/>
        </authorList>
    </citation>
    <scope>NUCLEOTIDE SEQUENCE [LARGE SCALE GENOMIC DNA]</scope>
    <source>
        <strain evidence="10 11">IITR-54</strain>
    </source>
</reference>
<comment type="caution">
    <text evidence="10">The sequence shown here is derived from an EMBL/GenBank/DDBJ whole genome shotgun (WGS) entry which is preliminary data.</text>
</comment>
<dbReference type="GO" id="GO:0016020">
    <property type="term" value="C:membrane"/>
    <property type="evidence" value="ECO:0007669"/>
    <property type="project" value="UniProtKB-SubCell"/>
</dbReference>
<evidence type="ECO:0000259" key="9">
    <source>
        <dbReference type="Pfam" id="PF25198"/>
    </source>
</evidence>
<evidence type="ECO:0000259" key="8">
    <source>
        <dbReference type="Pfam" id="PF05504"/>
    </source>
</evidence>
<evidence type="ECO:0000256" key="2">
    <source>
        <dbReference type="ARBA" id="ARBA00007886"/>
    </source>
</evidence>
<evidence type="ECO:0000313" key="10">
    <source>
        <dbReference type="EMBL" id="KAB2330656.1"/>
    </source>
</evidence>
<feature type="domain" description="Spore germination GerAC-like C-terminal" evidence="8">
    <location>
        <begin position="220"/>
        <end position="388"/>
    </location>
</feature>
<sequence length="392" mass="45168">MYLHSCYIYILYFIIILEKVKSLKAKIYSLLLLSLLILSACNDKTNIEDITMTLMLGIDLNENNELIVYSSNPVFDKEVLDKNEEYSVKASSLREARGELDSFLAGTISKGKMQVLLISKKVLQSENWFVLLDTLYRDSFSSINCKVIVVEESVADVIYSSPSDKIRLPLHMAKLIETGDKRHITQETTLHDVQSNHYSKTKTGFIPRITYKNNSINLSGFTLLNHKDMYVSDINQYEGELLQLLSSTKLDQLFLTTKLSTDDTNPFQTKLLSYNVGDLNRKIKVKYKNDQFVFETDYSLAIYIKEALNEDPYKDREKIEEELKEKLTADFIKLVKSFQENGIDPVGFGEYARAFQYKHWEKVSDNWGDAFGKSNITFNVSVRIKDEGLNMR</sequence>
<dbReference type="GO" id="GO:0009847">
    <property type="term" value="P:spore germination"/>
    <property type="evidence" value="ECO:0007669"/>
    <property type="project" value="InterPro"/>
</dbReference>
<dbReference type="Pfam" id="PF05504">
    <property type="entry name" value="Spore_GerAC"/>
    <property type="match status" value="1"/>
</dbReference>
<dbReference type="PANTHER" id="PTHR35789">
    <property type="entry name" value="SPORE GERMINATION PROTEIN B3"/>
    <property type="match status" value="1"/>
</dbReference>
<dbReference type="Pfam" id="PF25198">
    <property type="entry name" value="Spore_GerAC_N"/>
    <property type="match status" value="1"/>
</dbReference>
<evidence type="ECO:0000313" key="11">
    <source>
        <dbReference type="Proteomes" id="UP000441354"/>
    </source>
</evidence>
<comment type="similarity">
    <text evidence="2">Belongs to the GerABKC lipoprotein family.</text>
</comment>
<proteinExistence type="inferred from homology"/>
<dbReference type="InterPro" id="IPR038501">
    <property type="entry name" value="Spore_GerAC_C_sf"/>
</dbReference>